<feature type="region of interest" description="Disordered" evidence="1">
    <location>
        <begin position="230"/>
        <end position="250"/>
    </location>
</feature>
<evidence type="ECO:0000313" key="5">
    <source>
        <dbReference type="Proteomes" id="UP000239649"/>
    </source>
</evidence>
<feature type="chain" id="PRO_5015137284" evidence="3">
    <location>
        <begin position="24"/>
        <end position="314"/>
    </location>
</feature>
<gene>
    <name evidence="4" type="ORF">C2E20_3381</name>
</gene>
<feature type="signal peptide" evidence="3">
    <location>
        <begin position="1"/>
        <end position="23"/>
    </location>
</feature>
<sequence>MLAQDWVFSMLALALWCITSVKSALTSPLLAKHNLQSLAGAAAIACVGLGWPAVAPRSYVHWRVPALAFVRAFLLLLPYNFEEGIWDEVFPGSATGVVVGPLAWLSSLSHLAVGTGLVLLVLTALGWRLPLCVHMPLQAVLVFVWIHFGTAPHSRNKLMRSPEVAPAVSLVFNAGELATAVLLPIAAQPPGGPRTQAASFLLYMWLLLGWLLPTLLLMHPVRQAVPELHPAAGQQRRSSGGCGNSSNSSRAKRWLAAPDGAAVQQRARVPRHDDVSPMVLPVRWLTLLVLLWWPCRVLAPLYAREGTPLSPQGA</sequence>
<name>A0A2P6VH19_9CHLO</name>
<feature type="transmembrane region" description="Helical" evidence="2">
    <location>
        <begin position="168"/>
        <end position="187"/>
    </location>
</feature>
<feature type="transmembrane region" description="Helical" evidence="2">
    <location>
        <begin position="199"/>
        <end position="218"/>
    </location>
</feature>
<evidence type="ECO:0000256" key="2">
    <source>
        <dbReference type="SAM" id="Phobius"/>
    </source>
</evidence>
<protein>
    <submittedName>
        <fullName evidence="4">Mfs dha1 multidrug resistance</fullName>
    </submittedName>
</protein>
<dbReference type="AlphaFoldDB" id="A0A2P6VH19"/>
<feature type="transmembrane region" description="Helical" evidence="2">
    <location>
        <begin position="62"/>
        <end position="81"/>
    </location>
</feature>
<feature type="compositionally biased region" description="Low complexity" evidence="1">
    <location>
        <begin position="236"/>
        <end position="249"/>
    </location>
</feature>
<keyword evidence="2" id="KW-0472">Membrane</keyword>
<dbReference type="STRING" id="554055.A0A2P6VH19"/>
<dbReference type="OrthoDB" id="10581135at2759"/>
<dbReference type="Proteomes" id="UP000239649">
    <property type="component" value="Unassembled WGS sequence"/>
</dbReference>
<evidence type="ECO:0000256" key="3">
    <source>
        <dbReference type="SAM" id="SignalP"/>
    </source>
</evidence>
<feature type="transmembrane region" description="Helical" evidence="2">
    <location>
        <begin position="33"/>
        <end position="55"/>
    </location>
</feature>
<feature type="transmembrane region" description="Helical" evidence="2">
    <location>
        <begin position="129"/>
        <end position="148"/>
    </location>
</feature>
<accession>A0A2P6VH19</accession>
<proteinExistence type="predicted"/>
<keyword evidence="2" id="KW-1133">Transmembrane helix</keyword>
<evidence type="ECO:0000256" key="1">
    <source>
        <dbReference type="SAM" id="MobiDB-lite"/>
    </source>
</evidence>
<reference evidence="4 5" key="1">
    <citation type="journal article" date="2018" name="Plant J.">
        <title>Genome sequences of Chlorella sorokiniana UTEX 1602 and Micractinium conductrix SAG 241.80: implications to maltose excretion by a green alga.</title>
        <authorList>
            <person name="Arriola M.B."/>
            <person name="Velmurugan N."/>
            <person name="Zhang Y."/>
            <person name="Plunkett M.H."/>
            <person name="Hondzo H."/>
            <person name="Barney B.M."/>
        </authorList>
    </citation>
    <scope>NUCLEOTIDE SEQUENCE [LARGE SCALE GENOMIC DNA]</scope>
    <source>
        <strain evidence="4 5">SAG 241.80</strain>
    </source>
</reference>
<keyword evidence="3" id="KW-0732">Signal</keyword>
<evidence type="ECO:0000313" key="4">
    <source>
        <dbReference type="EMBL" id="PSC73377.1"/>
    </source>
</evidence>
<keyword evidence="2" id="KW-0812">Transmembrane</keyword>
<keyword evidence="5" id="KW-1185">Reference proteome</keyword>
<organism evidence="4 5">
    <name type="scientific">Micractinium conductrix</name>
    <dbReference type="NCBI Taxonomy" id="554055"/>
    <lineage>
        <taxon>Eukaryota</taxon>
        <taxon>Viridiplantae</taxon>
        <taxon>Chlorophyta</taxon>
        <taxon>core chlorophytes</taxon>
        <taxon>Trebouxiophyceae</taxon>
        <taxon>Chlorellales</taxon>
        <taxon>Chlorellaceae</taxon>
        <taxon>Chlorella clade</taxon>
        <taxon>Micractinium</taxon>
    </lineage>
</organism>
<comment type="caution">
    <text evidence="4">The sequence shown here is derived from an EMBL/GenBank/DDBJ whole genome shotgun (WGS) entry which is preliminary data.</text>
</comment>
<feature type="transmembrane region" description="Helical" evidence="2">
    <location>
        <begin position="101"/>
        <end position="122"/>
    </location>
</feature>
<dbReference type="EMBL" id="LHPF02000007">
    <property type="protein sequence ID" value="PSC73377.1"/>
    <property type="molecule type" value="Genomic_DNA"/>
</dbReference>